<evidence type="ECO:0000256" key="4">
    <source>
        <dbReference type="ARBA" id="ARBA00011937"/>
    </source>
</evidence>
<proteinExistence type="inferred from homology"/>
<feature type="transmembrane region" description="Helical" evidence="13">
    <location>
        <begin position="172"/>
        <end position="193"/>
    </location>
</feature>
<evidence type="ECO:0000256" key="10">
    <source>
        <dbReference type="ARBA" id="ARBA00023136"/>
    </source>
</evidence>
<feature type="transmembrane region" description="Helical" evidence="13">
    <location>
        <begin position="455"/>
        <end position="480"/>
    </location>
</feature>
<dbReference type="EMBL" id="LVVM01001841">
    <property type="protein sequence ID" value="OJA17745.1"/>
    <property type="molecule type" value="Genomic_DNA"/>
</dbReference>
<comment type="caution">
    <text evidence="14">The sequence shown here is derived from an EMBL/GenBank/DDBJ whole genome shotgun (WGS) entry which is preliminary data.</text>
</comment>
<feature type="transmembrane region" description="Helical" evidence="13">
    <location>
        <begin position="607"/>
        <end position="626"/>
    </location>
</feature>
<evidence type="ECO:0000256" key="5">
    <source>
        <dbReference type="ARBA" id="ARBA00022676"/>
    </source>
</evidence>
<dbReference type="Pfam" id="PF03155">
    <property type="entry name" value="Alg6_Alg8"/>
    <property type="match status" value="1"/>
</dbReference>
<dbReference type="PANTHER" id="PTHR12413">
    <property type="entry name" value="DOLICHYL GLYCOSYLTRANSFERASE"/>
    <property type="match status" value="1"/>
</dbReference>
<comment type="similarity">
    <text evidence="3">Belongs to the ALG6/ALG8 glucosyltransferase family.</text>
</comment>
<dbReference type="InterPro" id="IPR004856">
    <property type="entry name" value="Glyco_trans_ALG6/ALG8"/>
</dbReference>
<keyword evidence="8" id="KW-0256">Endoplasmic reticulum</keyword>
<evidence type="ECO:0000256" key="11">
    <source>
        <dbReference type="ARBA" id="ARBA00032921"/>
    </source>
</evidence>
<keyword evidence="10 13" id="KW-0472">Membrane</keyword>
<dbReference type="EC" id="2.4.1.267" evidence="4"/>
<evidence type="ECO:0000256" key="7">
    <source>
        <dbReference type="ARBA" id="ARBA00022692"/>
    </source>
</evidence>
<dbReference type="STRING" id="180088.A0A1J8QWI8"/>
<evidence type="ECO:0000256" key="1">
    <source>
        <dbReference type="ARBA" id="ARBA00004477"/>
    </source>
</evidence>
<dbReference type="AlphaFoldDB" id="A0A1J8QWI8"/>
<name>A0A1J8QWI8_9AGAM</name>
<evidence type="ECO:0000256" key="3">
    <source>
        <dbReference type="ARBA" id="ARBA00008715"/>
    </source>
</evidence>
<dbReference type="GO" id="GO:0005789">
    <property type="term" value="C:endoplasmic reticulum membrane"/>
    <property type="evidence" value="ECO:0007669"/>
    <property type="project" value="UniProtKB-SubCell"/>
</dbReference>
<evidence type="ECO:0000256" key="12">
    <source>
        <dbReference type="SAM" id="MobiDB-lite"/>
    </source>
</evidence>
<feature type="region of interest" description="Disordered" evidence="12">
    <location>
        <begin position="674"/>
        <end position="694"/>
    </location>
</feature>
<comment type="subcellular location">
    <subcellularLocation>
        <location evidence="1">Endoplasmic reticulum membrane</location>
        <topology evidence="1">Multi-pass membrane protein</topology>
    </subcellularLocation>
</comment>
<organism evidence="14 15">
    <name type="scientific">Rhizopogon vesiculosus</name>
    <dbReference type="NCBI Taxonomy" id="180088"/>
    <lineage>
        <taxon>Eukaryota</taxon>
        <taxon>Fungi</taxon>
        <taxon>Dikarya</taxon>
        <taxon>Basidiomycota</taxon>
        <taxon>Agaricomycotina</taxon>
        <taxon>Agaricomycetes</taxon>
        <taxon>Agaricomycetidae</taxon>
        <taxon>Boletales</taxon>
        <taxon>Suillineae</taxon>
        <taxon>Rhizopogonaceae</taxon>
        <taxon>Rhizopogon</taxon>
    </lineage>
</organism>
<feature type="transmembrane region" description="Helical" evidence="13">
    <location>
        <begin position="537"/>
        <end position="552"/>
    </location>
</feature>
<dbReference type="PANTHER" id="PTHR12413:SF1">
    <property type="entry name" value="DOLICHYL PYROPHOSPHATE MAN9GLCNAC2 ALPHA-1,3-GLUCOSYLTRANSFERASE"/>
    <property type="match status" value="1"/>
</dbReference>
<evidence type="ECO:0000256" key="9">
    <source>
        <dbReference type="ARBA" id="ARBA00022989"/>
    </source>
</evidence>
<feature type="transmembrane region" description="Helical" evidence="13">
    <location>
        <begin position="383"/>
        <end position="402"/>
    </location>
</feature>
<evidence type="ECO:0000313" key="14">
    <source>
        <dbReference type="EMBL" id="OJA17745.1"/>
    </source>
</evidence>
<feature type="transmembrane region" description="Helical" evidence="13">
    <location>
        <begin position="310"/>
        <end position="335"/>
    </location>
</feature>
<keyword evidence="7 13" id="KW-0812">Transmembrane</keyword>
<feature type="compositionally biased region" description="Low complexity" evidence="12">
    <location>
        <begin position="98"/>
        <end position="108"/>
    </location>
</feature>
<evidence type="ECO:0000256" key="6">
    <source>
        <dbReference type="ARBA" id="ARBA00022679"/>
    </source>
</evidence>
<keyword evidence="9 13" id="KW-1133">Transmembrane helix</keyword>
<dbReference type="InterPro" id="IPR032675">
    <property type="entry name" value="LRR_dom_sf"/>
</dbReference>
<evidence type="ECO:0000256" key="2">
    <source>
        <dbReference type="ARBA" id="ARBA00004922"/>
    </source>
</evidence>
<keyword evidence="5" id="KW-0328">Glycosyltransferase</keyword>
<gene>
    <name evidence="14" type="ORF">AZE42_09557</name>
</gene>
<feature type="compositionally biased region" description="Basic residues" evidence="12">
    <location>
        <begin position="17"/>
        <end position="27"/>
    </location>
</feature>
<feature type="region of interest" description="Disordered" evidence="12">
    <location>
        <begin position="88"/>
        <end position="108"/>
    </location>
</feature>
<feature type="transmembrane region" description="Helical" evidence="13">
    <location>
        <begin position="279"/>
        <end position="298"/>
    </location>
</feature>
<protein>
    <recommendedName>
        <fullName evidence="4">dolichyl-P-Glc:Man9GlcNAc2-PP-dolichol alpha-1,3-glucosyltransferase</fullName>
        <ecNumber evidence="4">2.4.1.267</ecNumber>
    </recommendedName>
    <alternativeName>
        <fullName evidence="11">Dol-P-Glc:Man(9)GlcNAc(2)-PP-Dol alpha-1,3-glucosyltransferase</fullName>
    </alternativeName>
</protein>
<sequence>MDEASDVLPAELPVESRKRRTLSRHRTTSLNSLPKHRTSNLRTRASITSMKSVGSETERAEIIAPIPRRHLLQVSQSLHWLRLDASSEGEWSNRGPTSVSPVSASSVGSVFPNSRAGNRLSSFSALMEHERTAAGASSTLDARALVPVDDQANHGAGRRWVRWMHRHNMKNWVVPSAIAASTLVKWCIGFGTYSGHGTPPMFGDYEAQRHWMELTIHLPVNEWYTYDLQYWGLDYPPLTAYVSWLCGKVGSSLEPSWFALETSRGIETSGSKLFMRSSVLILDVLVYVSALYTFVHAWQGTRSSRKRHAALVTLLFHPALLLIDFGLTLLAINSFAAGHDLLGAVFFVLSLGFKQMALYYAPAIGSYLIGKCIYLGPVHGTRLFLRLALTTILAFVIIFAPLLPPFSSLSTIAAPITRIFPFGRGLFEDKVANFWCFTNVLALKWKRMFAGREGVLIKASAGLTALGFLPAVVVLIFGGYKTRLQTGNKNGSANGSTSVAHTVPPTPTPFLPLLPYALLTCSISFFLFSFQVHEKTILVPLLPLTLLLSGAAPTDDVFSWGALGNNVGVFSMWPLLKKDGLELQYFAMLLLWNRLIGHNPFKLHYGSFVGLVSSVVYPAIGALHMLELIVAPPARYPDLFPVLNVLISTPVFGLIWLWSIKRSVEVSWAMSGLPGKRGKGEGGSSSTPVTPLRSTFRRSPTVETVRGEMTHMRAGLLTGDYNQAIAISIQSSHRYLTKLLAERAICRSQTPHMSFLPSELILCVLENGYYTPWWTRLSGPPGPNYKLLKACALVCRTWSGPAQSMLFRSMIHITIYNIHKFLAALLSSAARGRALGDCVRMLEISISVGGRNGCSQDDFANLLLACPRVYQLCLNIIGKLELEEKTLKKLSVAGRRLKALELFFWEPESPIITFHLLGVWPNIEFLHIGSNSPVVGDAGELAQRKGAELCLYELQFQNYLPPEAITWLLASSTNSLRILDLGWHLIEQHVDIFAPHAPQLRSLRIACCDGYSAHLKLLRMCTALEELVLYEIPQYRPLVPDLPPTIECFSFTSSPEFSLRLQAVIGAVDALPNLKVVTCRNDDAQPKLAEYDLEVLEAKCRVKGVEVVISDMPPRGEDPVRVKRFPRTRSVSNFAEMS</sequence>
<feature type="transmembrane region" description="Helical" evidence="13">
    <location>
        <begin position="422"/>
        <end position="443"/>
    </location>
</feature>
<evidence type="ECO:0000313" key="15">
    <source>
        <dbReference type="Proteomes" id="UP000183567"/>
    </source>
</evidence>
<feature type="region of interest" description="Disordered" evidence="12">
    <location>
        <begin position="1"/>
        <end position="39"/>
    </location>
</feature>
<evidence type="ECO:0000256" key="13">
    <source>
        <dbReference type="SAM" id="Phobius"/>
    </source>
</evidence>
<keyword evidence="15" id="KW-1185">Reference proteome</keyword>
<dbReference type="UniPathway" id="UPA00378"/>
<keyword evidence="6" id="KW-0808">Transferase</keyword>
<dbReference type="Gene3D" id="3.80.10.10">
    <property type="entry name" value="Ribonuclease Inhibitor"/>
    <property type="match status" value="1"/>
</dbReference>
<dbReference type="SUPFAM" id="SSF52047">
    <property type="entry name" value="RNI-like"/>
    <property type="match status" value="1"/>
</dbReference>
<evidence type="ECO:0000256" key="8">
    <source>
        <dbReference type="ARBA" id="ARBA00022824"/>
    </source>
</evidence>
<comment type="pathway">
    <text evidence="2">Protein modification; protein glycosylation.</text>
</comment>
<reference evidence="14 15" key="1">
    <citation type="submission" date="2016-03" db="EMBL/GenBank/DDBJ databases">
        <title>Comparative genomics of the ectomycorrhizal sister species Rhizopogon vinicolor and Rhizopogon vesiculosus (Basidiomycota: Boletales) reveals a divergence of the mating type B locus.</title>
        <authorList>
            <person name="Mujic A.B."/>
            <person name="Kuo A."/>
            <person name="Tritt A."/>
            <person name="Lipzen A."/>
            <person name="Chen C."/>
            <person name="Johnson J."/>
            <person name="Sharma A."/>
            <person name="Barry K."/>
            <person name="Grigoriev I.V."/>
            <person name="Spatafora J.W."/>
        </authorList>
    </citation>
    <scope>NUCLEOTIDE SEQUENCE [LARGE SCALE GENOMIC DNA]</scope>
    <source>
        <strain evidence="14 15">AM-OR11-056</strain>
    </source>
</reference>
<accession>A0A1J8QWI8</accession>
<dbReference type="GO" id="GO:0042281">
    <property type="term" value="F:dolichyl pyrophosphate Man9GlcNAc2 alpha-1,3-glucosyltransferase activity"/>
    <property type="evidence" value="ECO:0007669"/>
    <property type="project" value="UniProtKB-EC"/>
</dbReference>
<feature type="transmembrane region" description="Helical" evidence="13">
    <location>
        <begin position="513"/>
        <end position="530"/>
    </location>
</feature>
<feature type="transmembrane region" description="Helical" evidence="13">
    <location>
        <begin position="638"/>
        <end position="658"/>
    </location>
</feature>
<dbReference type="OrthoDB" id="5589195at2759"/>
<dbReference type="Proteomes" id="UP000183567">
    <property type="component" value="Unassembled WGS sequence"/>
</dbReference>